<evidence type="ECO:0000259" key="1">
    <source>
        <dbReference type="Pfam" id="PF00582"/>
    </source>
</evidence>
<evidence type="ECO:0000313" key="2">
    <source>
        <dbReference type="WBParaSite" id="MCU_007633-RA"/>
    </source>
</evidence>
<feature type="domain" description="UspA" evidence="1">
    <location>
        <begin position="8"/>
        <end position="153"/>
    </location>
</feature>
<dbReference type="Gene3D" id="3.40.50.620">
    <property type="entry name" value="HUPs"/>
    <property type="match status" value="1"/>
</dbReference>
<dbReference type="AlphaFoldDB" id="A0A5K3FDT9"/>
<dbReference type="InterPro" id="IPR006015">
    <property type="entry name" value="Universal_stress_UspA"/>
</dbReference>
<dbReference type="PANTHER" id="PTHR46989:SF3">
    <property type="entry name" value="USPA DOMAIN-CONTAINING PROTEIN"/>
    <property type="match status" value="1"/>
</dbReference>
<accession>A0A5K3FDT9</accession>
<name>A0A5K3FDT9_MESCO</name>
<sequence>MSALPLGRRIVIPVDNSCSSIRAFTWFYKFCYHPGDHITFVHVLQPTSTQSDVYFTLEHPISLPVRNFSVNMDHANDVVTKFKGLAERFNVPFSIEILTDNSVGEAVVRLAEDRQANLIVTGSRGFGTVRRTLLGSVSSHLVTHAKIPVLVIPLAPKANYSTST</sequence>
<dbReference type="PANTHER" id="PTHR46989">
    <property type="entry name" value="USP DOMAIN-CONTAINING PROTEIN"/>
    <property type="match status" value="1"/>
</dbReference>
<dbReference type="SUPFAM" id="SSF52402">
    <property type="entry name" value="Adenine nucleotide alpha hydrolases-like"/>
    <property type="match status" value="1"/>
</dbReference>
<protein>
    <submittedName>
        <fullName evidence="2">Usp domain-containing protein</fullName>
    </submittedName>
</protein>
<reference evidence="2" key="1">
    <citation type="submission" date="2019-11" db="UniProtKB">
        <authorList>
            <consortium name="WormBaseParasite"/>
        </authorList>
    </citation>
    <scope>IDENTIFICATION</scope>
</reference>
<dbReference type="WBParaSite" id="MCU_007633-RA">
    <property type="protein sequence ID" value="MCU_007633-RA"/>
    <property type="gene ID" value="MCU_007633"/>
</dbReference>
<organism evidence="2">
    <name type="scientific">Mesocestoides corti</name>
    <name type="common">Flatworm</name>
    <dbReference type="NCBI Taxonomy" id="53468"/>
    <lineage>
        <taxon>Eukaryota</taxon>
        <taxon>Metazoa</taxon>
        <taxon>Spiralia</taxon>
        <taxon>Lophotrochozoa</taxon>
        <taxon>Platyhelminthes</taxon>
        <taxon>Cestoda</taxon>
        <taxon>Eucestoda</taxon>
        <taxon>Cyclophyllidea</taxon>
        <taxon>Mesocestoididae</taxon>
        <taxon>Mesocestoides</taxon>
    </lineage>
</organism>
<dbReference type="InterPro" id="IPR014729">
    <property type="entry name" value="Rossmann-like_a/b/a_fold"/>
</dbReference>
<proteinExistence type="predicted"/>
<dbReference type="PRINTS" id="PR01438">
    <property type="entry name" value="UNVRSLSTRESS"/>
</dbReference>
<dbReference type="Pfam" id="PF00582">
    <property type="entry name" value="Usp"/>
    <property type="match status" value="1"/>
</dbReference>
<dbReference type="CDD" id="cd23659">
    <property type="entry name" value="USP_At3g01520-like"/>
    <property type="match status" value="1"/>
</dbReference>
<dbReference type="InterPro" id="IPR006016">
    <property type="entry name" value="UspA"/>
</dbReference>